<sequence>MRKIYTRLRRGSIVTLLTELGLPEDMALEGLNAVLTAKRIGNMSSDYLPGFPIVQVLDVQELHDSKFEKHESIYARKGRKSAN</sequence>
<comment type="caution">
    <text evidence="1">The sequence shown here is derived from an EMBL/GenBank/DDBJ whole genome shotgun (WGS) entry which is preliminary data.</text>
</comment>
<evidence type="ECO:0000313" key="1">
    <source>
        <dbReference type="EMBL" id="CAE6427601.1"/>
    </source>
</evidence>
<protein>
    <submittedName>
        <fullName evidence="1">Uncharacterized protein</fullName>
    </submittedName>
</protein>
<reference evidence="1" key="1">
    <citation type="submission" date="2021-01" db="EMBL/GenBank/DDBJ databases">
        <authorList>
            <person name="Kaushik A."/>
        </authorList>
    </citation>
    <scope>NUCLEOTIDE SEQUENCE</scope>
    <source>
        <strain evidence="1">AG3-T5</strain>
    </source>
</reference>
<evidence type="ECO:0000313" key="2">
    <source>
        <dbReference type="Proteomes" id="UP000663841"/>
    </source>
</evidence>
<dbReference type="Proteomes" id="UP000663841">
    <property type="component" value="Unassembled WGS sequence"/>
</dbReference>
<gene>
    <name evidence="1" type="ORF">RDB_LOCUS60069</name>
</gene>
<proteinExistence type="predicted"/>
<dbReference type="EMBL" id="CAJMWW010000082">
    <property type="protein sequence ID" value="CAE6427601.1"/>
    <property type="molecule type" value="Genomic_DNA"/>
</dbReference>
<dbReference type="AlphaFoldDB" id="A0A8H3AII6"/>
<name>A0A8H3AII6_9AGAM</name>
<accession>A0A8H3AII6</accession>
<organism evidence="1 2">
    <name type="scientific">Rhizoctonia solani</name>
    <dbReference type="NCBI Taxonomy" id="456999"/>
    <lineage>
        <taxon>Eukaryota</taxon>
        <taxon>Fungi</taxon>
        <taxon>Dikarya</taxon>
        <taxon>Basidiomycota</taxon>
        <taxon>Agaricomycotina</taxon>
        <taxon>Agaricomycetes</taxon>
        <taxon>Cantharellales</taxon>
        <taxon>Ceratobasidiaceae</taxon>
        <taxon>Rhizoctonia</taxon>
    </lineage>
</organism>